<comment type="caution">
    <text evidence="1">The sequence shown here is derived from an EMBL/GenBank/DDBJ whole genome shotgun (WGS) entry which is preliminary data.</text>
</comment>
<organism evidence="1 2">
    <name type="scientific">Smallanthus sonchifolius</name>
    <dbReference type="NCBI Taxonomy" id="185202"/>
    <lineage>
        <taxon>Eukaryota</taxon>
        <taxon>Viridiplantae</taxon>
        <taxon>Streptophyta</taxon>
        <taxon>Embryophyta</taxon>
        <taxon>Tracheophyta</taxon>
        <taxon>Spermatophyta</taxon>
        <taxon>Magnoliopsida</taxon>
        <taxon>eudicotyledons</taxon>
        <taxon>Gunneridae</taxon>
        <taxon>Pentapetalae</taxon>
        <taxon>asterids</taxon>
        <taxon>campanulids</taxon>
        <taxon>Asterales</taxon>
        <taxon>Asteraceae</taxon>
        <taxon>Asteroideae</taxon>
        <taxon>Heliantheae alliance</taxon>
        <taxon>Millerieae</taxon>
        <taxon>Smallanthus</taxon>
    </lineage>
</organism>
<accession>A0ACB8YD95</accession>
<dbReference type="EMBL" id="CM042045">
    <property type="protein sequence ID" value="KAI3683016.1"/>
    <property type="molecule type" value="Genomic_DNA"/>
</dbReference>
<name>A0ACB8YD95_9ASTR</name>
<sequence>MTHIYAGYASGATMSVKDDTHVNNVVQFFVRDLQVKRKSKILEEIASFLNVDRKTKSKSINNAVQLKGMEACNRCLSSTYGKGWGLLYLGRCSQTEHVGHCLHEPTPGEEREWRRK</sequence>
<proteinExistence type="predicted"/>
<keyword evidence="2" id="KW-1185">Reference proteome</keyword>
<reference evidence="2" key="1">
    <citation type="journal article" date="2022" name="Mol. Ecol. Resour.">
        <title>The genomes of chicory, endive, great burdock and yacon provide insights into Asteraceae palaeo-polyploidization history and plant inulin production.</title>
        <authorList>
            <person name="Fan W."/>
            <person name="Wang S."/>
            <person name="Wang H."/>
            <person name="Wang A."/>
            <person name="Jiang F."/>
            <person name="Liu H."/>
            <person name="Zhao H."/>
            <person name="Xu D."/>
            <person name="Zhang Y."/>
        </authorList>
    </citation>
    <scope>NUCLEOTIDE SEQUENCE [LARGE SCALE GENOMIC DNA]</scope>
    <source>
        <strain evidence="2">cv. Yunnan</strain>
    </source>
</reference>
<dbReference type="Proteomes" id="UP001056120">
    <property type="component" value="Linkage Group LG28"/>
</dbReference>
<gene>
    <name evidence="1" type="ORF">L1987_83473</name>
</gene>
<protein>
    <submittedName>
        <fullName evidence="1">Uncharacterized protein</fullName>
    </submittedName>
</protein>
<evidence type="ECO:0000313" key="1">
    <source>
        <dbReference type="EMBL" id="KAI3683016.1"/>
    </source>
</evidence>
<evidence type="ECO:0000313" key="2">
    <source>
        <dbReference type="Proteomes" id="UP001056120"/>
    </source>
</evidence>
<reference evidence="1 2" key="2">
    <citation type="journal article" date="2022" name="Mol. Ecol. Resour.">
        <title>The genomes of chicory, endive, great burdock and yacon provide insights into Asteraceae paleo-polyploidization history and plant inulin production.</title>
        <authorList>
            <person name="Fan W."/>
            <person name="Wang S."/>
            <person name="Wang H."/>
            <person name="Wang A."/>
            <person name="Jiang F."/>
            <person name="Liu H."/>
            <person name="Zhao H."/>
            <person name="Xu D."/>
            <person name="Zhang Y."/>
        </authorList>
    </citation>
    <scope>NUCLEOTIDE SEQUENCE [LARGE SCALE GENOMIC DNA]</scope>
    <source>
        <strain evidence="2">cv. Yunnan</strain>
        <tissue evidence="1">Leaves</tissue>
    </source>
</reference>